<accession>A0A699J5Z3</accession>
<protein>
    <submittedName>
        <fullName evidence="2">Uncharacterized protein</fullName>
    </submittedName>
</protein>
<reference evidence="2" key="1">
    <citation type="journal article" date="2019" name="Sci. Rep.">
        <title>Draft genome of Tanacetum cinerariifolium, the natural source of mosquito coil.</title>
        <authorList>
            <person name="Yamashiro T."/>
            <person name="Shiraishi A."/>
            <person name="Satake H."/>
            <person name="Nakayama K."/>
        </authorList>
    </citation>
    <scope>NUCLEOTIDE SEQUENCE</scope>
</reference>
<feature type="region of interest" description="Disordered" evidence="1">
    <location>
        <begin position="167"/>
        <end position="225"/>
    </location>
</feature>
<feature type="compositionally biased region" description="Polar residues" evidence="1">
    <location>
        <begin position="176"/>
        <end position="190"/>
    </location>
</feature>
<dbReference type="EMBL" id="BKCJ010370758">
    <property type="protein sequence ID" value="GFA11234.1"/>
    <property type="molecule type" value="Genomic_DNA"/>
</dbReference>
<proteinExistence type="predicted"/>
<evidence type="ECO:0000256" key="1">
    <source>
        <dbReference type="SAM" id="MobiDB-lite"/>
    </source>
</evidence>
<feature type="region of interest" description="Disordered" evidence="1">
    <location>
        <begin position="330"/>
        <end position="350"/>
    </location>
</feature>
<dbReference type="AlphaFoldDB" id="A0A699J5Z3"/>
<gene>
    <name evidence="2" type="ORF">Tci_583206</name>
</gene>
<name>A0A699J5Z3_TANCI</name>
<sequence length="364" mass="41214">MLKLDLNDLLVSASTSFVSTIAKFFVDEELSHAYKYFVEYTGIDVKHFKDTLLQHMGNVKKSVAERTRHQRQYDRMKAVERNQKCKMTTVGQGMIQMLMMQISDPYMTKSQWLRPVTHHYLPKRREYVFAKPGHMIASSESRNSSKNMPKFSSNDMAHNHYLDEARKKTQEKDMNSKTSVMSSARFQSTIDGRKEVNSCAKIQSHKTRNRNKPVDQKSHTQKPGRQIFTGHRWIPTGKLFASCTSKVDSEPPHGSNVDIPNIHECKQTLDVSAGTSINVQKEQSLDLSTEVPSTDTIVMTSLIESESLVGLFFDEYFNGENQVVSKSSAVTTTDASDKRQQQPYSTSSTSTLATTVTVDGNFDL</sequence>
<organism evidence="2">
    <name type="scientific">Tanacetum cinerariifolium</name>
    <name type="common">Dalmatian daisy</name>
    <name type="synonym">Chrysanthemum cinerariifolium</name>
    <dbReference type="NCBI Taxonomy" id="118510"/>
    <lineage>
        <taxon>Eukaryota</taxon>
        <taxon>Viridiplantae</taxon>
        <taxon>Streptophyta</taxon>
        <taxon>Embryophyta</taxon>
        <taxon>Tracheophyta</taxon>
        <taxon>Spermatophyta</taxon>
        <taxon>Magnoliopsida</taxon>
        <taxon>eudicotyledons</taxon>
        <taxon>Gunneridae</taxon>
        <taxon>Pentapetalae</taxon>
        <taxon>asterids</taxon>
        <taxon>campanulids</taxon>
        <taxon>Asterales</taxon>
        <taxon>Asteraceae</taxon>
        <taxon>Asteroideae</taxon>
        <taxon>Anthemideae</taxon>
        <taxon>Anthemidinae</taxon>
        <taxon>Tanacetum</taxon>
    </lineage>
</organism>
<comment type="caution">
    <text evidence="2">The sequence shown here is derived from an EMBL/GenBank/DDBJ whole genome shotgun (WGS) entry which is preliminary data.</text>
</comment>
<evidence type="ECO:0000313" key="2">
    <source>
        <dbReference type="EMBL" id="GFA11234.1"/>
    </source>
</evidence>